<feature type="transmembrane region" description="Helical" evidence="6">
    <location>
        <begin position="37"/>
        <end position="59"/>
    </location>
</feature>
<dbReference type="InterPro" id="IPR001123">
    <property type="entry name" value="LeuE-type"/>
</dbReference>
<keyword evidence="8" id="KW-1185">Reference proteome</keyword>
<name>A0ABY4WIS9_9BACL</name>
<evidence type="ECO:0000256" key="4">
    <source>
        <dbReference type="ARBA" id="ARBA00022989"/>
    </source>
</evidence>
<organism evidence="7 8">
    <name type="scientific">Brevibacillus ruminantium</name>
    <dbReference type="NCBI Taxonomy" id="2950604"/>
    <lineage>
        <taxon>Bacteria</taxon>
        <taxon>Bacillati</taxon>
        <taxon>Bacillota</taxon>
        <taxon>Bacilli</taxon>
        <taxon>Bacillales</taxon>
        <taxon>Paenibacillaceae</taxon>
        <taxon>Brevibacillus</taxon>
    </lineage>
</organism>
<evidence type="ECO:0000313" key="8">
    <source>
        <dbReference type="Proteomes" id="UP001056500"/>
    </source>
</evidence>
<dbReference type="EMBL" id="CP098755">
    <property type="protein sequence ID" value="USG67055.1"/>
    <property type="molecule type" value="Genomic_DNA"/>
</dbReference>
<evidence type="ECO:0000256" key="1">
    <source>
        <dbReference type="ARBA" id="ARBA00004651"/>
    </source>
</evidence>
<dbReference type="Proteomes" id="UP001056500">
    <property type="component" value="Chromosome"/>
</dbReference>
<feature type="transmembrane region" description="Helical" evidence="6">
    <location>
        <begin position="6"/>
        <end position="25"/>
    </location>
</feature>
<evidence type="ECO:0000313" key="7">
    <source>
        <dbReference type="EMBL" id="USG67055.1"/>
    </source>
</evidence>
<evidence type="ECO:0000256" key="2">
    <source>
        <dbReference type="ARBA" id="ARBA00022475"/>
    </source>
</evidence>
<keyword evidence="3 6" id="KW-0812">Transmembrane</keyword>
<reference evidence="7" key="1">
    <citation type="submission" date="2022-06" db="EMBL/GenBank/DDBJ databases">
        <title>Genome sequencing of Brevibacillus sp. BB3-R1.</title>
        <authorList>
            <person name="Heo J."/>
            <person name="Lee D."/>
            <person name="Won M."/>
            <person name="Han B.-H."/>
            <person name="Hong S.-B."/>
            <person name="Kwon S.-W."/>
        </authorList>
    </citation>
    <scope>NUCLEOTIDE SEQUENCE</scope>
    <source>
        <strain evidence="7">BB3-R1</strain>
    </source>
</reference>
<feature type="transmembrane region" description="Helical" evidence="6">
    <location>
        <begin position="65"/>
        <end position="84"/>
    </location>
</feature>
<keyword evidence="4 6" id="KW-1133">Transmembrane helix</keyword>
<sequence length="85" mass="9123">MAIVEGLLFGFVLQLSIGPVCLSVWQRSLTAGFWQAWLMILGVATVDAAYMMAALWGIGRFLENPVVGAALIVYGIILLGRGLVL</sequence>
<proteinExistence type="predicted"/>
<dbReference type="RefSeq" id="WP_251874159.1">
    <property type="nucleotide sequence ID" value="NZ_CP098755.1"/>
</dbReference>
<evidence type="ECO:0000256" key="5">
    <source>
        <dbReference type="ARBA" id="ARBA00023136"/>
    </source>
</evidence>
<dbReference type="Pfam" id="PF01810">
    <property type="entry name" value="LysE"/>
    <property type="match status" value="1"/>
</dbReference>
<keyword evidence="2" id="KW-1003">Cell membrane</keyword>
<evidence type="ECO:0000256" key="6">
    <source>
        <dbReference type="SAM" id="Phobius"/>
    </source>
</evidence>
<evidence type="ECO:0000256" key="3">
    <source>
        <dbReference type="ARBA" id="ARBA00022692"/>
    </source>
</evidence>
<keyword evidence="5 6" id="KW-0472">Membrane</keyword>
<gene>
    <name evidence="7" type="ORF">NDK47_07120</name>
</gene>
<protein>
    <submittedName>
        <fullName evidence="7">LysE family translocator</fullName>
    </submittedName>
</protein>
<accession>A0ABY4WIS9</accession>
<comment type="subcellular location">
    <subcellularLocation>
        <location evidence="1">Cell membrane</location>
        <topology evidence="1">Multi-pass membrane protein</topology>
    </subcellularLocation>
</comment>